<evidence type="ECO:0000313" key="5">
    <source>
        <dbReference type="Proteomes" id="UP000000305"/>
    </source>
</evidence>
<name>E9FRB6_DAPPU</name>
<feature type="repeat" description="ANK" evidence="3">
    <location>
        <begin position="84"/>
        <end position="116"/>
    </location>
</feature>
<dbReference type="PhylomeDB" id="E9FRB6"/>
<evidence type="ECO:0000256" key="1">
    <source>
        <dbReference type="ARBA" id="ARBA00022737"/>
    </source>
</evidence>
<keyword evidence="2 3" id="KW-0040">ANK repeat</keyword>
<dbReference type="Gene3D" id="1.25.40.20">
    <property type="entry name" value="Ankyrin repeat-containing domain"/>
    <property type="match status" value="1"/>
</dbReference>
<dbReference type="eggNOG" id="KOG0512">
    <property type="taxonomic scope" value="Eukaryota"/>
</dbReference>
<dbReference type="OMA" id="NRYVKPD"/>
<dbReference type="PANTHER" id="PTHR24198">
    <property type="entry name" value="ANKYRIN REPEAT AND PROTEIN KINASE DOMAIN-CONTAINING PROTEIN"/>
    <property type="match status" value="1"/>
</dbReference>
<protein>
    <submittedName>
        <fullName evidence="4">Uncharacterized protein</fullName>
    </submittedName>
</protein>
<dbReference type="Proteomes" id="UP000000305">
    <property type="component" value="Unassembled WGS sequence"/>
</dbReference>
<dbReference type="Pfam" id="PF12796">
    <property type="entry name" value="Ank_2"/>
    <property type="match status" value="1"/>
</dbReference>
<proteinExistence type="predicted"/>
<dbReference type="SMART" id="SM00248">
    <property type="entry name" value="ANK"/>
    <property type="match status" value="3"/>
</dbReference>
<reference evidence="4 5" key="1">
    <citation type="journal article" date="2011" name="Science">
        <title>The ecoresponsive genome of Daphnia pulex.</title>
        <authorList>
            <person name="Colbourne J.K."/>
            <person name="Pfrender M.E."/>
            <person name="Gilbert D."/>
            <person name="Thomas W.K."/>
            <person name="Tucker A."/>
            <person name="Oakley T.H."/>
            <person name="Tokishita S."/>
            <person name="Aerts A."/>
            <person name="Arnold G.J."/>
            <person name="Basu M.K."/>
            <person name="Bauer D.J."/>
            <person name="Caceres C.E."/>
            <person name="Carmel L."/>
            <person name="Casola C."/>
            <person name="Choi J.H."/>
            <person name="Detter J.C."/>
            <person name="Dong Q."/>
            <person name="Dusheyko S."/>
            <person name="Eads B.D."/>
            <person name="Frohlich T."/>
            <person name="Geiler-Samerotte K.A."/>
            <person name="Gerlach D."/>
            <person name="Hatcher P."/>
            <person name="Jogdeo S."/>
            <person name="Krijgsveld J."/>
            <person name="Kriventseva E.V."/>
            <person name="Kultz D."/>
            <person name="Laforsch C."/>
            <person name="Lindquist E."/>
            <person name="Lopez J."/>
            <person name="Manak J.R."/>
            <person name="Muller J."/>
            <person name="Pangilinan J."/>
            <person name="Patwardhan R.P."/>
            <person name="Pitluck S."/>
            <person name="Pritham E.J."/>
            <person name="Rechtsteiner A."/>
            <person name="Rho M."/>
            <person name="Rogozin I.B."/>
            <person name="Sakarya O."/>
            <person name="Salamov A."/>
            <person name="Schaack S."/>
            <person name="Shapiro H."/>
            <person name="Shiga Y."/>
            <person name="Skalitzky C."/>
            <person name="Smith Z."/>
            <person name="Souvorov A."/>
            <person name="Sung W."/>
            <person name="Tang Z."/>
            <person name="Tsuchiya D."/>
            <person name="Tu H."/>
            <person name="Vos H."/>
            <person name="Wang M."/>
            <person name="Wolf Y.I."/>
            <person name="Yamagata H."/>
            <person name="Yamada T."/>
            <person name="Ye Y."/>
            <person name="Shaw J.R."/>
            <person name="Andrews J."/>
            <person name="Crease T.J."/>
            <person name="Tang H."/>
            <person name="Lucas S.M."/>
            <person name="Robertson H.M."/>
            <person name="Bork P."/>
            <person name="Koonin E.V."/>
            <person name="Zdobnov E.M."/>
            <person name="Grigoriev I.V."/>
            <person name="Lynch M."/>
            <person name="Boore J.L."/>
        </authorList>
    </citation>
    <scope>NUCLEOTIDE SEQUENCE [LARGE SCALE GENOMIC DNA]</scope>
</reference>
<dbReference type="KEGG" id="dpx:DAPPUDRAFT_91813"/>
<keyword evidence="1" id="KW-0677">Repeat</keyword>
<dbReference type="OrthoDB" id="19174at2759"/>
<dbReference type="AlphaFoldDB" id="E9FRB6"/>
<dbReference type="PRINTS" id="PR01415">
    <property type="entry name" value="ANKYRIN"/>
</dbReference>
<organism evidence="4 5">
    <name type="scientific">Daphnia pulex</name>
    <name type="common">Water flea</name>
    <dbReference type="NCBI Taxonomy" id="6669"/>
    <lineage>
        <taxon>Eukaryota</taxon>
        <taxon>Metazoa</taxon>
        <taxon>Ecdysozoa</taxon>
        <taxon>Arthropoda</taxon>
        <taxon>Crustacea</taxon>
        <taxon>Branchiopoda</taxon>
        <taxon>Diplostraca</taxon>
        <taxon>Cladocera</taxon>
        <taxon>Anomopoda</taxon>
        <taxon>Daphniidae</taxon>
        <taxon>Daphnia</taxon>
    </lineage>
</organism>
<dbReference type="EMBL" id="GL732523">
    <property type="protein sequence ID" value="EFX90138.1"/>
    <property type="molecule type" value="Genomic_DNA"/>
</dbReference>
<evidence type="ECO:0000313" key="4">
    <source>
        <dbReference type="EMBL" id="EFX90138.1"/>
    </source>
</evidence>
<dbReference type="SUPFAM" id="SSF48403">
    <property type="entry name" value="Ankyrin repeat"/>
    <property type="match status" value="1"/>
</dbReference>
<dbReference type="HOGENOM" id="CLU_000134_19_0_1"/>
<keyword evidence="5" id="KW-1185">Reference proteome</keyword>
<sequence length="180" mass="19861">MDTDDDDVEEEQNPQETPEKEILWAAAKGEIDIVETLVQSNPALVHVKDRDGYSPLHRACYENHLNIAELLLKHNAKADALTNELWQPLHSASKWNSSLCVALLLEWGANVNSVTRGGLTPLHLASSNSTAYDTLLILLNHPLINANILSTNGETAYEISCRCGPYSQIFDIANEALNCI</sequence>
<dbReference type="PANTHER" id="PTHR24198:SF165">
    <property type="entry name" value="ANKYRIN REPEAT-CONTAINING PROTEIN-RELATED"/>
    <property type="match status" value="1"/>
</dbReference>
<accession>E9FRB6</accession>
<dbReference type="PROSITE" id="PS50297">
    <property type="entry name" value="ANK_REP_REGION"/>
    <property type="match status" value="1"/>
</dbReference>
<dbReference type="InterPro" id="IPR002110">
    <property type="entry name" value="Ankyrin_rpt"/>
</dbReference>
<evidence type="ECO:0000256" key="2">
    <source>
        <dbReference type="ARBA" id="ARBA00023043"/>
    </source>
</evidence>
<dbReference type="STRING" id="6669.E9FRB6"/>
<feature type="repeat" description="ANK" evidence="3">
    <location>
        <begin position="51"/>
        <end position="83"/>
    </location>
</feature>
<dbReference type="InParanoid" id="E9FRB6"/>
<gene>
    <name evidence="4" type="ORF">DAPPUDRAFT_91813</name>
</gene>
<evidence type="ECO:0000256" key="3">
    <source>
        <dbReference type="PROSITE-ProRule" id="PRU00023"/>
    </source>
</evidence>
<dbReference type="PROSITE" id="PS50088">
    <property type="entry name" value="ANK_REPEAT"/>
    <property type="match status" value="2"/>
</dbReference>
<dbReference type="InterPro" id="IPR036770">
    <property type="entry name" value="Ankyrin_rpt-contain_sf"/>
</dbReference>